<evidence type="ECO:0008006" key="8">
    <source>
        <dbReference type="Google" id="ProtNLM"/>
    </source>
</evidence>
<feature type="compositionally biased region" description="Acidic residues" evidence="3">
    <location>
        <begin position="270"/>
        <end position="279"/>
    </location>
</feature>
<accession>A0A0K9PLP4</accession>
<dbReference type="EMBL" id="LFYR01000740">
    <property type="protein sequence ID" value="KMZ69889.1"/>
    <property type="molecule type" value="Genomic_DNA"/>
</dbReference>
<feature type="region of interest" description="Disordered" evidence="3">
    <location>
        <begin position="228"/>
        <end position="279"/>
    </location>
</feature>
<proteinExistence type="predicted"/>
<dbReference type="STRING" id="29655.A0A0K9PLP4"/>
<dbReference type="SUPFAM" id="SSF57850">
    <property type="entry name" value="RING/U-box"/>
    <property type="match status" value="1"/>
</dbReference>
<dbReference type="SUPFAM" id="SSF53300">
    <property type="entry name" value="vWA-like"/>
    <property type="match status" value="1"/>
</dbReference>
<dbReference type="Proteomes" id="UP000036987">
    <property type="component" value="Unassembled WGS sequence"/>
</dbReference>
<dbReference type="OMA" id="CIAAHAH"/>
<evidence type="ECO:0000259" key="5">
    <source>
        <dbReference type="PROSITE" id="PS50234"/>
    </source>
</evidence>
<evidence type="ECO:0000256" key="3">
    <source>
        <dbReference type="SAM" id="MobiDB-lite"/>
    </source>
</evidence>
<feature type="compositionally biased region" description="Low complexity" evidence="3">
    <location>
        <begin position="85"/>
        <end position="105"/>
    </location>
</feature>
<dbReference type="GO" id="GO:0008270">
    <property type="term" value="F:zinc ion binding"/>
    <property type="evidence" value="ECO:0007669"/>
    <property type="project" value="UniProtKB-KW"/>
</dbReference>
<dbReference type="SMART" id="SM00184">
    <property type="entry name" value="RING"/>
    <property type="match status" value="1"/>
</dbReference>
<evidence type="ECO:0000256" key="2">
    <source>
        <dbReference type="SAM" id="Coils"/>
    </source>
</evidence>
<dbReference type="SMART" id="SM00327">
    <property type="entry name" value="VWA"/>
    <property type="match status" value="1"/>
</dbReference>
<evidence type="ECO:0000259" key="4">
    <source>
        <dbReference type="PROSITE" id="PS50089"/>
    </source>
</evidence>
<dbReference type="InterPro" id="IPR002035">
    <property type="entry name" value="VWF_A"/>
</dbReference>
<evidence type="ECO:0000313" key="6">
    <source>
        <dbReference type="EMBL" id="KMZ69889.1"/>
    </source>
</evidence>
<feature type="domain" description="VWFA" evidence="5">
    <location>
        <begin position="361"/>
        <end position="480"/>
    </location>
</feature>
<organism evidence="6 7">
    <name type="scientific">Zostera marina</name>
    <name type="common">Eelgrass</name>
    <dbReference type="NCBI Taxonomy" id="29655"/>
    <lineage>
        <taxon>Eukaryota</taxon>
        <taxon>Viridiplantae</taxon>
        <taxon>Streptophyta</taxon>
        <taxon>Embryophyta</taxon>
        <taxon>Tracheophyta</taxon>
        <taxon>Spermatophyta</taxon>
        <taxon>Magnoliopsida</taxon>
        <taxon>Liliopsida</taxon>
        <taxon>Zosteraceae</taxon>
        <taxon>Zostera</taxon>
    </lineage>
</organism>
<feature type="compositionally biased region" description="Low complexity" evidence="3">
    <location>
        <begin position="230"/>
        <end position="241"/>
    </location>
</feature>
<dbReference type="InterPro" id="IPR051266">
    <property type="entry name" value="CLCR"/>
</dbReference>
<name>A0A0K9PLP4_ZOSMR</name>
<dbReference type="OrthoDB" id="687730at2759"/>
<dbReference type="PROSITE" id="PS50234">
    <property type="entry name" value="VWFA"/>
    <property type="match status" value="1"/>
</dbReference>
<dbReference type="InterPro" id="IPR036465">
    <property type="entry name" value="vWFA_dom_sf"/>
</dbReference>
<feature type="region of interest" description="Disordered" evidence="3">
    <location>
        <begin position="74"/>
        <end position="108"/>
    </location>
</feature>
<keyword evidence="1" id="KW-0863">Zinc-finger</keyword>
<feature type="compositionally biased region" description="Polar residues" evidence="3">
    <location>
        <begin position="28"/>
        <end position="40"/>
    </location>
</feature>
<dbReference type="Gene3D" id="3.40.50.410">
    <property type="entry name" value="von Willebrand factor, type A domain"/>
    <property type="match status" value="1"/>
</dbReference>
<dbReference type="Gene3D" id="3.30.40.10">
    <property type="entry name" value="Zinc/RING finger domain, C3HC4 (zinc finger)"/>
    <property type="match status" value="1"/>
</dbReference>
<dbReference type="Pfam" id="PF25243">
    <property type="entry name" value="WAV3_C"/>
    <property type="match status" value="1"/>
</dbReference>
<keyword evidence="1" id="KW-0862">Zinc</keyword>
<feature type="region of interest" description="Disordered" evidence="3">
    <location>
        <begin position="15"/>
        <end position="40"/>
    </location>
</feature>
<feature type="compositionally biased region" description="Low complexity" evidence="3">
    <location>
        <begin position="487"/>
        <end position="498"/>
    </location>
</feature>
<dbReference type="InterPro" id="IPR001841">
    <property type="entry name" value="Znf_RING"/>
</dbReference>
<dbReference type="AlphaFoldDB" id="A0A0K9PLP4"/>
<reference evidence="7" key="1">
    <citation type="journal article" date="2016" name="Nature">
        <title>The genome of the seagrass Zostera marina reveals angiosperm adaptation to the sea.</title>
        <authorList>
            <person name="Olsen J.L."/>
            <person name="Rouze P."/>
            <person name="Verhelst B."/>
            <person name="Lin Y.-C."/>
            <person name="Bayer T."/>
            <person name="Collen J."/>
            <person name="Dattolo E."/>
            <person name="De Paoli E."/>
            <person name="Dittami S."/>
            <person name="Maumus F."/>
            <person name="Michel G."/>
            <person name="Kersting A."/>
            <person name="Lauritano C."/>
            <person name="Lohaus R."/>
            <person name="Toepel M."/>
            <person name="Tonon T."/>
            <person name="Vanneste K."/>
            <person name="Amirebrahimi M."/>
            <person name="Brakel J."/>
            <person name="Bostroem C."/>
            <person name="Chovatia M."/>
            <person name="Grimwood J."/>
            <person name="Jenkins J.W."/>
            <person name="Jueterbock A."/>
            <person name="Mraz A."/>
            <person name="Stam W.T."/>
            <person name="Tice H."/>
            <person name="Bornberg-Bauer E."/>
            <person name="Green P.J."/>
            <person name="Pearson G.A."/>
            <person name="Procaccini G."/>
            <person name="Duarte C.M."/>
            <person name="Schmutz J."/>
            <person name="Reusch T.B.H."/>
            <person name="Van de Peer Y."/>
        </authorList>
    </citation>
    <scope>NUCLEOTIDE SEQUENCE [LARGE SCALE GENOMIC DNA]</scope>
    <source>
        <strain evidence="7">cv. Finnish</strain>
    </source>
</reference>
<dbReference type="InterPro" id="IPR013083">
    <property type="entry name" value="Znf_RING/FYVE/PHD"/>
</dbReference>
<feature type="coiled-coil region" evidence="2">
    <location>
        <begin position="693"/>
        <end position="720"/>
    </location>
</feature>
<keyword evidence="7" id="KW-1185">Reference proteome</keyword>
<evidence type="ECO:0000256" key="1">
    <source>
        <dbReference type="PROSITE-ProRule" id="PRU00175"/>
    </source>
</evidence>
<feature type="region of interest" description="Disordered" evidence="3">
    <location>
        <begin position="472"/>
        <end position="498"/>
    </location>
</feature>
<sequence>MGRGWRRAFCTSSVRREELEDREEDTQRTPSPRINLFSGKSVSYPNTPSLQCHSPSEDALVTPTPALRCRTARSSTVGIGGPGVGSSSSNSNSSNSRTTHVVTSSPQTTVIKQQRFQSPCSPSRFSLLKKSLSLNKSRCGICLESVKAMQGTAIYIAECSHSFHFHCIAAHVRKYQTLACPVCSATWCQAPILTVIPASDDGNCVPSVPQQDRSVVVVKPGRVASAEMATTPTMPTTPTKTSGNKGYSDDEPLLSLGGNSTSRFNPIPEAEVEDDEEEKLSDNEFQGFCVSMNNRSPSPPDRQEFQQRYRSTSRNSSLSVEITANSDVALLTTGRNHDKYVVAVKVKAPSITTGNRRAPIDLVIVVDVGGAMTGSKLQILKRSIRQLIILLTPSDRLSLVAFASITKRLLPLKKMTPQGQRCARRIVDRLVSTNSAGSIVGDALRKATRVLEDRRERNPVGSIMLLADGQNNQQHSPVKAPNHHHASSISCRSSSTTDSAGTRFAHIEIPVPSQNVEKDSTTEPPENAFARCVSGLLSVVVQEVTLKLNISAGELSSVCSIGSQPMASTNDTGIVHLGDLYAEEERDLLIEIRVPSTLVQFDLNVNCNLKDAVTQDEVVGVDQSLPVTLPGGMRSGNNRQQRKQMSAKAEKIRNIFVTTRAITEARRLTVSNDMETALHLLLSARALLLQTTVVSTDENLKAVDAELVELRRRRQRISRREEGRNAFLPEAVAPVTDGGIGEALTPTSAWRAAERLAKLAMMKKSLNRVSDLHGFEDARF</sequence>
<dbReference type="Pfam" id="PF17123">
    <property type="entry name" value="zf-RING_11"/>
    <property type="match status" value="1"/>
</dbReference>
<comment type="caution">
    <text evidence="6">The sequence shown here is derived from an EMBL/GenBank/DDBJ whole genome shotgun (WGS) entry which is preliminary data.</text>
</comment>
<evidence type="ECO:0000313" key="7">
    <source>
        <dbReference type="Proteomes" id="UP000036987"/>
    </source>
</evidence>
<feature type="domain" description="RING-type" evidence="4">
    <location>
        <begin position="139"/>
        <end position="184"/>
    </location>
</feature>
<dbReference type="PANTHER" id="PTHR10579">
    <property type="entry name" value="CALCIUM-ACTIVATED CHLORIDE CHANNEL REGULATOR"/>
    <property type="match status" value="1"/>
</dbReference>
<dbReference type="PANTHER" id="PTHR10579:SF55">
    <property type="entry name" value="E3 UBIQUITIN-PROTEIN LIGASE WAV3"/>
    <property type="match status" value="1"/>
</dbReference>
<dbReference type="Pfam" id="PF13519">
    <property type="entry name" value="VWA_2"/>
    <property type="match status" value="1"/>
</dbReference>
<dbReference type="PROSITE" id="PS50089">
    <property type="entry name" value="ZF_RING_2"/>
    <property type="match status" value="1"/>
</dbReference>
<keyword evidence="1" id="KW-0479">Metal-binding</keyword>
<protein>
    <recommendedName>
        <fullName evidence="8">Zinc finger (C3HC4-type RING finger) family protein</fullName>
    </recommendedName>
</protein>
<keyword evidence="2" id="KW-0175">Coiled coil</keyword>
<dbReference type="InterPro" id="IPR057427">
    <property type="entry name" value="WAV3_C"/>
</dbReference>
<gene>
    <name evidence="6" type="ORF">ZOSMA_203G00110</name>
</gene>